<evidence type="ECO:0000256" key="8">
    <source>
        <dbReference type="ARBA" id="ARBA00022801"/>
    </source>
</evidence>
<dbReference type="PANTHER" id="PTHR33478">
    <property type="entry name" value="EXTRACELLULAR METALLOPROTEINASE MEP"/>
    <property type="match status" value="1"/>
</dbReference>
<dbReference type="EMBL" id="CACVAQ010000297">
    <property type="protein sequence ID" value="CAA6821506.1"/>
    <property type="molecule type" value="Genomic_DNA"/>
</dbReference>
<evidence type="ECO:0000256" key="6">
    <source>
        <dbReference type="ARBA" id="ARBA00022723"/>
    </source>
</evidence>
<evidence type="ECO:0000313" key="13">
    <source>
        <dbReference type="EMBL" id="CAA6821506.1"/>
    </source>
</evidence>
<evidence type="ECO:0000256" key="10">
    <source>
        <dbReference type="ARBA" id="ARBA00023049"/>
    </source>
</evidence>
<dbReference type="Gene3D" id="3.50.30.30">
    <property type="match status" value="1"/>
</dbReference>
<dbReference type="CDD" id="cd00146">
    <property type="entry name" value="PKD"/>
    <property type="match status" value="2"/>
</dbReference>
<evidence type="ECO:0000256" key="11">
    <source>
        <dbReference type="ARBA" id="ARBA00023145"/>
    </source>
</evidence>
<dbReference type="Pfam" id="PF02128">
    <property type="entry name" value="Peptidase_M36"/>
    <property type="match status" value="1"/>
</dbReference>
<dbReference type="InterPro" id="IPR046450">
    <property type="entry name" value="PA_dom_sf"/>
</dbReference>
<dbReference type="PROSITE" id="PS50093">
    <property type="entry name" value="PKD"/>
    <property type="match status" value="2"/>
</dbReference>
<dbReference type="Gene3D" id="2.60.40.10">
    <property type="entry name" value="Immunoglobulins"/>
    <property type="match status" value="2"/>
</dbReference>
<comment type="cofactor">
    <cofactor evidence="1">
        <name>Zn(2+)</name>
        <dbReference type="ChEBI" id="CHEBI:29105"/>
    </cofactor>
</comment>
<dbReference type="SUPFAM" id="SSF52025">
    <property type="entry name" value="PA domain"/>
    <property type="match status" value="1"/>
</dbReference>
<keyword evidence="5 13" id="KW-0645">Protease</keyword>
<protein>
    <submittedName>
        <fullName evidence="13">Metalloprotease MEP2</fullName>
    </submittedName>
</protein>
<dbReference type="InterPro" id="IPR001842">
    <property type="entry name" value="Peptidase_M36"/>
</dbReference>
<sequence length="1248" mass="133095">MKQLAFTILGLLLGTVTLLGQNPSTVIQQFLDKNYAEQQLTQQDISHWSITSHHTSNTSGVTHVYIQQEHEGIPVSNGLANFALKDGKIVSMGNRLVTKLSQKATYTTPAVNPVQAIQAAAKQLNLNTAVGLKALEPISKQHFIYNTGGISKENIPVRLMYHAVSEMEVKLVWDLSIYTLDANHWWSVRIDAQTGDLIDQNDWVVHCTFEHTPFTTCDNKKHQSVLTTPTDFLAPETMLQPDQYTVFALPLESPNHGTRSMVVNPADTLASPYGWHDTNGNNGAEYTITRGNNVFAYEDTANLNTPGFSPDGTALLEFNFPYNGNANPYTYQPAAITNLFYMNNMMHDIWYRYGFDEASGNFQANNYGRGGVDDDYVFAEAQDGGGTNNANFATPPDGGNPRMQMYLWNSAGGAGGNFLDVNSPVGIAGPYNAADAGFGPGLPTTPITADLVLIEDNTAPINDGCETLTNTAALAGKIVVIDRGSCSFVIKVEAAQNAGAVAVIIVNNVTGAPFQMGGTSTTITIPSIMIEMGDGTSIKAQMATGTVNATISNGGVTSVALDGDLDNGIVAHEYGHGISTRLTGGPNNGNCLSNSEQMGEGWSDWFGLMLTIEPGDLGPDVRGIGTYASSQAITGQGIRPAPYSTDFAVNPFTYDDSNNDAQISEPHGVGFIFATVLWDLTWALVDQYGGVPNPDLYNGTGGNNIAMSLVIEGLKLQPCNPGMIDGRDAILLADQLMYNGIHQCLIWEVFANRGFGYSASQGSSTSRTDQTEAFDLPPICQTPTTPPVALFSPNVSNSCITTISFTDNSTDIPQSWAWDFGDGTLSTVQNPTHTYNVSGVYTVKLVVANAVGSDSTTQQVTITLPPAPIADDIYVCAGDTAYVPAMATGIAQWKNIANNIVYIGDTLTVPNVGSIQTYYVENAVGTPSQYVGPASGAIGAGGYHASAYHGALNFTANQSFEIVSAWVDADGAGPRTFYLASGPNNDGAAPSGTGIVDQVTVTLVDGIQRIHLGLMVPAAGNYNIGGNNVNLFRNSGGANYPYTLGGYMTIDNSSATTNPTGYYYYLYDLELREPQCISALDTVTITPVVSNFSYVDNNGTLTLTDASNGATSWFWDFGDNNTSTQQNPVHTYSTSGSYTVTLTINNGACSSTQTFSVILGLNQVAASRLNIMLLPNPTDGLASILLDKAAEEDLTVLITDISGKTIQTTVLHNGSSRLELDLSQLPAAVYLVQIKGNNFSEVRKLLVE</sequence>
<dbReference type="NCBIfam" id="NF038113">
    <property type="entry name" value="T9SSA_dep_M36"/>
    <property type="match status" value="1"/>
</dbReference>
<keyword evidence="4" id="KW-0964">Secreted</keyword>
<dbReference type="InterPro" id="IPR011096">
    <property type="entry name" value="FTP_domain"/>
</dbReference>
<dbReference type="SMART" id="SM00089">
    <property type="entry name" value="PKD"/>
    <property type="match status" value="2"/>
</dbReference>
<dbReference type="InterPro" id="IPR022409">
    <property type="entry name" value="PKD/Chitinase_dom"/>
</dbReference>
<evidence type="ECO:0000256" key="2">
    <source>
        <dbReference type="ARBA" id="ARBA00004613"/>
    </source>
</evidence>
<accession>A0A6S6U226</accession>
<dbReference type="InterPro" id="IPR026444">
    <property type="entry name" value="Secre_tail"/>
</dbReference>
<evidence type="ECO:0000256" key="1">
    <source>
        <dbReference type="ARBA" id="ARBA00001947"/>
    </source>
</evidence>
<dbReference type="GO" id="GO:0006508">
    <property type="term" value="P:proteolysis"/>
    <property type="evidence" value="ECO:0007669"/>
    <property type="project" value="UniProtKB-KW"/>
</dbReference>
<feature type="domain" description="PKD" evidence="12">
    <location>
        <begin position="786"/>
        <end position="869"/>
    </location>
</feature>
<dbReference type="Gene3D" id="1.10.390.10">
    <property type="entry name" value="Neutral Protease Domain 2"/>
    <property type="match status" value="1"/>
</dbReference>
<dbReference type="InterPro" id="IPR027268">
    <property type="entry name" value="Peptidase_M4/M1_CTD_sf"/>
</dbReference>
<dbReference type="GO" id="GO:0008270">
    <property type="term" value="F:zinc ion binding"/>
    <property type="evidence" value="ECO:0007669"/>
    <property type="project" value="InterPro"/>
</dbReference>
<comment type="subcellular location">
    <subcellularLocation>
        <location evidence="2">Secreted</location>
    </subcellularLocation>
</comment>
<dbReference type="Pfam" id="PF18962">
    <property type="entry name" value="Por_Secre_tail"/>
    <property type="match status" value="1"/>
</dbReference>
<dbReference type="Gene3D" id="3.10.170.10">
    <property type="match status" value="1"/>
</dbReference>
<keyword evidence="8" id="KW-0378">Hydrolase</keyword>
<keyword evidence="9" id="KW-0862">Zinc</keyword>
<evidence type="ECO:0000256" key="5">
    <source>
        <dbReference type="ARBA" id="ARBA00022670"/>
    </source>
</evidence>
<dbReference type="InterPro" id="IPR000601">
    <property type="entry name" value="PKD_dom"/>
</dbReference>
<dbReference type="AlphaFoldDB" id="A0A6S6U226"/>
<dbReference type="InterPro" id="IPR035986">
    <property type="entry name" value="PKD_dom_sf"/>
</dbReference>
<evidence type="ECO:0000256" key="7">
    <source>
        <dbReference type="ARBA" id="ARBA00022729"/>
    </source>
</evidence>
<dbReference type="InterPro" id="IPR013783">
    <property type="entry name" value="Ig-like_fold"/>
</dbReference>
<dbReference type="CDD" id="cd04818">
    <property type="entry name" value="PA_subtilisin_1"/>
    <property type="match status" value="1"/>
</dbReference>
<keyword evidence="11" id="KW-0865">Zymogen</keyword>
<comment type="similarity">
    <text evidence="3">Belongs to the peptidase M36 family.</text>
</comment>
<name>A0A6S6U226_9BACT</name>
<dbReference type="PANTHER" id="PTHR33478:SF1">
    <property type="entry name" value="EXTRACELLULAR METALLOPROTEINASE MEP"/>
    <property type="match status" value="1"/>
</dbReference>
<dbReference type="SUPFAM" id="SSF49299">
    <property type="entry name" value="PKD domain"/>
    <property type="match status" value="2"/>
</dbReference>
<dbReference type="GO" id="GO:0004222">
    <property type="term" value="F:metalloendopeptidase activity"/>
    <property type="evidence" value="ECO:0007669"/>
    <property type="project" value="InterPro"/>
</dbReference>
<dbReference type="NCBIfam" id="TIGR04183">
    <property type="entry name" value="Por_Secre_tail"/>
    <property type="match status" value="1"/>
</dbReference>
<keyword evidence="6" id="KW-0479">Metal-binding</keyword>
<dbReference type="CDD" id="cd09596">
    <property type="entry name" value="M36"/>
    <property type="match status" value="1"/>
</dbReference>
<dbReference type="GO" id="GO:0005615">
    <property type="term" value="C:extracellular space"/>
    <property type="evidence" value="ECO:0007669"/>
    <property type="project" value="InterPro"/>
</dbReference>
<keyword evidence="7" id="KW-0732">Signal</keyword>
<dbReference type="SUPFAM" id="SSF55486">
    <property type="entry name" value="Metalloproteases ('zincins'), catalytic domain"/>
    <property type="match status" value="1"/>
</dbReference>
<dbReference type="Pfam" id="PF18911">
    <property type="entry name" value="PKD_4"/>
    <property type="match status" value="2"/>
</dbReference>
<evidence type="ECO:0000259" key="12">
    <source>
        <dbReference type="PROSITE" id="PS50093"/>
    </source>
</evidence>
<gene>
    <name evidence="13" type="ORF">HELGO_WM18359</name>
</gene>
<evidence type="ECO:0000256" key="4">
    <source>
        <dbReference type="ARBA" id="ARBA00022525"/>
    </source>
</evidence>
<dbReference type="InterPro" id="IPR003137">
    <property type="entry name" value="PA_domain"/>
</dbReference>
<evidence type="ECO:0000256" key="3">
    <source>
        <dbReference type="ARBA" id="ARBA00006006"/>
    </source>
</evidence>
<reference evidence="13" key="1">
    <citation type="submission" date="2020-01" db="EMBL/GenBank/DDBJ databases">
        <authorList>
            <person name="Meier V. D."/>
            <person name="Meier V D."/>
        </authorList>
    </citation>
    <scope>NUCLEOTIDE SEQUENCE</scope>
    <source>
        <strain evidence="13">HLG_WM_MAG_10</strain>
    </source>
</reference>
<dbReference type="FunFam" id="2.60.40.10:FF:000270">
    <property type="entry name" value="Cell surface protein"/>
    <property type="match status" value="1"/>
</dbReference>
<dbReference type="Pfam" id="PF02225">
    <property type="entry name" value="PA"/>
    <property type="match status" value="1"/>
</dbReference>
<dbReference type="Pfam" id="PF07504">
    <property type="entry name" value="FTP"/>
    <property type="match status" value="1"/>
</dbReference>
<organism evidence="13">
    <name type="scientific">uncultured Aureispira sp</name>
    <dbReference type="NCBI Taxonomy" id="1331704"/>
    <lineage>
        <taxon>Bacteria</taxon>
        <taxon>Pseudomonadati</taxon>
        <taxon>Bacteroidota</taxon>
        <taxon>Saprospiria</taxon>
        <taxon>Saprospirales</taxon>
        <taxon>Saprospiraceae</taxon>
        <taxon>Aureispira</taxon>
        <taxon>environmental samples</taxon>
    </lineage>
</organism>
<proteinExistence type="inferred from homology"/>
<feature type="domain" description="PKD" evidence="12">
    <location>
        <begin position="1105"/>
        <end position="1157"/>
    </location>
</feature>
<evidence type="ECO:0000256" key="9">
    <source>
        <dbReference type="ARBA" id="ARBA00022833"/>
    </source>
</evidence>
<keyword evidence="10 13" id="KW-0482">Metalloprotease</keyword>
<dbReference type="InterPro" id="IPR050371">
    <property type="entry name" value="Fungal_virulence_M36"/>
</dbReference>